<reference evidence="1 2" key="1">
    <citation type="submission" date="2023-09" db="EMBL/GenBank/DDBJ databases">
        <title>Thalassobella suaedae gen. nov., sp. nov., a marine bacterium of the family Flavobacteriaceae isolated from a halophyte Suaeda japonica.</title>
        <authorList>
            <person name="Lee S.Y."/>
            <person name="Hwang C.Y."/>
        </authorList>
    </citation>
    <scope>NUCLEOTIDE SEQUENCE [LARGE SCALE GENOMIC DNA]</scope>
    <source>
        <strain evidence="1 2">HL-DH14</strain>
    </source>
</reference>
<dbReference type="Proteomes" id="UP001302806">
    <property type="component" value="Chromosome"/>
</dbReference>
<accession>A0ABY9XVS7</accession>
<sequence length="123" mass="14434">MDKLRISFDFDSTLSTQPMQELCKKFLLLGAEVYVTTTRQNGVHSNLIFENKDLFEVTDKLGIKRENITFTKYQDKVVFVKQFDFHFDDDAHEIFLINQHPSKCLGFLFEQYQDINNGIAPNF</sequence>
<gene>
    <name evidence="1" type="ORF">RHP51_05020</name>
</gene>
<evidence type="ECO:0008006" key="3">
    <source>
        <dbReference type="Google" id="ProtNLM"/>
    </source>
</evidence>
<evidence type="ECO:0000313" key="2">
    <source>
        <dbReference type="Proteomes" id="UP001302806"/>
    </source>
</evidence>
<dbReference type="RefSeq" id="WP_415866412.1">
    <property type="nucleotide sequence ID" value="NZ_CP134537.1"/>
</dbReference>
<evidence type="ECO:0000313" key="1">
    <source>
        <dbReference type="EMBL" id="WNH10063.1"/>
    </source>
</evidence>
<proteinExistence type="predicted"/>
<protein>
    <recommendedName>
        <fullName evidence="3">Haloacid dehalogenase-like hydrolase</fullName>
    </recommendedName>
</protein>
<name>A0ABY9XVS7_9FLAO</name>
<dbReference type="EMBL" id="CP134537">
    <property type="protein sequence ID" value="WNH10063.1"/>
    <property type="molecule type" value="Genomic_DNA"/>
</dbReference>
<organism evidence="1 2">
    <name type="scientific">Thalassobellus suaedae</name>
    <dbReference type="NCBI Taxonomy" id="3074124"/>
    <lineage>
        <taxon>Bacteria</taxon>
        <taxon>Pseudomonadati</taxon>
        <taxon>Bacteroidota</taxon>
        <taxon>Flavobacteriia</taxon>
        <taxon>Flavobacteriales</taxon>
        <taxon>Flavobacteriaceae</taxon>
        <taxon>Thalassobellus</taxon>
    </lineage>
</organism>